<organism evidence="5 6">
    <name type="scientific">Paratrimastix pyriformis</name>
    <dbReference type="NCBI Taxonomy" id="342808"/>
    <lineage>
        <taxon>Eukaryota</taxon>
        <taxon>Metamonada</taxon>
        <taxon>Preaxostyla</taxon>
        <taxon>Paratrimastigidae</taxon>
        <taxon>Paratrimastix</taxon>
    </lineage>
</organism>
<sequence length="302" mass="33904">MGISPDIDGPYTSTHYFRTRVGCTEAYFHDHPEIVASPGILRGYTFDSPVVLMRTLEVFGLKDISIGSSVQNVPRLMMVRETLLAHPEMRIIISYWDRPFFREYLDLLGLFPQAVLIPDSVHVLAPQIIVPAPVPCGQNVPRLLLEMRDVIYAAMAQRGVLQETQPQPQREIVVIRRGGKRRVINHAEVMEALREQFGDTYPVVEFTSLSLIDTINMFRRARVIVGPHGAGLTNILYTQPGTPVVEFMKDDPNACYASLAANLGLPYYGFRVPGANHENSMTVDVDKVIEWTGRALRETVAK</sequence>
<evidence type="ECO:0000256" key="3">
    <source>
        <dbReference type="ARBA" id="ARBA00023180"/>
    </source>
</evidence>
<accession>A0ABQ8UKY4</accession>
<evidence type="ECO:0000259" key="4">
    <source>
        <dbReference type="Pfam" id="PF04577"/>
    </source>
</evidence>
<dbReference type="PANTHER" id="PTHR20961">
    <property type="entry name" value="GLYCOSYLTRANSFERASE"/>
    <property type="match status" value="1"/>
</dbReference>
<gene>
    <name evidence="5" type="ORF">PAPYR_5562</name>
</gene>
<evidence type="ECO:0000256" key="1">
    <source>
        <dbReference type="ARBA" id="ARBA00022676"/>
    </source>
</evidence>
<keyword evidence="3" id="KW-0325">Glycoprotein</keyword>
<proteinExistence type="predicted"/>
<keyword evidence="2" id="KW-0808">Transferase</keyword>
<dbReference type="InterPro" id="IPR007657">
    <property type="entry name" value="Glycosyltransferase_61"/>
</dbReference>
<dbReference type="EMBL" id="JAPMOS010000027">
    <property type="protein sequence ID" value="KAJ4458596.1"/>
    <property type="molecule type" value="Genomic_DNA"/>
</dbReference>
<evidence type="ECO:0000313" key="6">
    <source>
        <dbReference type="Proteomes" id="UP001141327"/>
    </source>
</evidence>
<dbReference type="Proteomes" id="UP001141327">
    <property type="component" value="Unassembled WGS sequence"/>
</dbReference>
<comment type="caution">
    <text evidence="5">The sequence shown here is derived from an EMBL/GenBank/DDBJ whole genome shotgun (WGS) entry which is preliminary data.</text>
</comment>
<feature type="domain" description="Glycosyltransferase 61 catalytic" evidence="4">
    <location>
        <begin position="73"/>
        <end position="245"/>
    </location>
</feature>
<keyword evidence="1" id="KW-0328">Glycosyltransferase</keyword>
<keyword evidence="6" id="KW-1185">Reference proteome</keyword>
<reference evidence="5" key="1">
    <citation type="journal article" date="2022" name="bioRxiv">
        <title>Genomics of Preaxostyla Flagellates Illuminates Evolutionary Transitions and the Path Towards Mitochondrial Loss.</title>
        <authorList>
            <person name="Novak L.V.F."/>
            <person name="Treitli S.C."/>
            <person name="Pyrih J."/>
            <person name="Halakuc P."/>
            <person name="Pipaliya S.V."/>
            <person name="Vacek V."/>
            <person name="Brzon O."/>
            <person name="Soukal P."/>
            <person name="Eme L."/>
            <person name="Dacks J.B."/>
            <person name="Karnkowska A."/>
            <person name="Elias M."/>
            <person name="Hampl V."/>
        </authorList>
    </citation>
    <scope>NUCLEOTIDE SEQUENCE</scope>
    <source>
        <strain evidence="5">RCP-MX</strain>
    </source>
</reference>
<name>A0ABQ8UKY4_9EUKA</name>
<protein>
    <recommendedName>
        <fullName evidence="4">Glycosyltransferase 61 catalytic domain-containing protein</fullName>
    </recommendedName>
</protein>
<dbReference type="Pfam" id="PF04577">
    <property type="entry name" value="Glyco_transf_61"/>
    <property type="match status" value="1"/>
</dbReference>
<evidence type="ECO:0000256" key="2">
    <source>
        <dbReference type="ARBA" id="ARBA00022679"/>
    </source>
</evidence>
<dbReference type="InterPro" id="IPR049625">
    <property type="entry name" value="Glyco_transf_61_cat"/>
</dbReference>
<evidence type="ECO:0000313" key="5">
    <source>
        <dbReference type="EMBL" id="KAJ4458596.1"/>
    </source>
</evidence>